<dbReference type="PROSITE" id="PS00018">
    <property type="entry name" value="EF_HAND_1"/>
    <property type="match status" value="1"/>
</dbReference>
<dbReference type="InterPro" id="IPR002105">
    <property type="entry name" value="Dockerin_1_rpt"/>
</dbReference>
<organism evidence="4 5">
    <name type="scientific">Ruminococcus flavefaciens</name>
    <dbReference type="NCBI Taxonomy" id="1265"/>
    <lineage>
        <taxon>Bacteria</taxon>
        <taxon>Bacillati</taxon>
        <taxon>Bacillota</taxon>
        <taxon>Clostridia</taxon>
        <taxon>Eubacteriales</taxon>
        <taxon>Oscillospiraceae</taxon>
        <taxon>Ruminococcus</taxon>
    </lineage>
</organism>
<dbReference type="GO" id="GO:0000272">
    <property type="term" value="P:polysaccharide catabolic process"/>
    <property type="evidence" value="ECO:0007669"/>
    <property type="project" value="InterPro"/>
</dbReference>
<dbReference type="PANTHER" id="PTHR21666:SF289">
    <property type="entry name" value="L-ALA--D-GLU ENDOPEPTIDASE"/>
    <property type="match status" value="1"/>
</dbReference>
<dbReference type="Gene3D" id="1.10.1330.10">
    <property type="entry name" value="Dockerin domain"/>
    <property type="match status" value="1"/>
</dbReference>
<dbReference type="InterPro" id="IPR011055">
    <property type="entry name" value="Dup_hybrid_motif"/>
</dbReference>
<name>A0A1K1LIV3_RUMFL</name>
<gene>
    <name evidence="4" type="ORF">SAMN02910280_0410</name>
</gene>
<dbReference type="PANTHER" id="PTHR21666">
    <property type="entry name" value="PEPTIDASE-RELATED"/>
    <property type="match status" value="1"/>
</dbReference>
<dbReference type="InterPro" id="IPR016047">
    <property type="entry name" value="M23ase_b-sheet_dom"/>
</dbReference>
<dbReference type="Pfam" id="PF01551">
    <property type="entry name" value="Peptidase_M23"/>
    <property type="match status" value="1"/>
</dbReference>
<dbReference type="SMART" id="SM00287">
    <property type="entry name" value="SH3b"/>
    <property type="match status" value="1"/>
</dbReference>
<reference evidence="4 5" key="1">
    <citation type="submission" date="2016-11" db="EMBL/GenBank/DDBJ databases">
        <authorList>
            <person name="Jaros S."/>
            <person name="Januszkiewicz K."/>
            <person name="Wedrychowicz H."/>
        </authorList>
    </citation>
    <scope>NUCLEOTIDE SEQUENCE [LARGE SCALE GENOMIC DNA]</scope>
    <source>
        <strain evidence="4 5">YL228</strain>
    </source>
</reference>
<keyword evidence="1" id="KW-0732">Signal</keyword>
<dbReference type="PROSITE" id="PS51766">
    <property type="entry name" value="DOCKERIN"/>
    <property type="match status" value="1"/>
</dbReference>
<dbReference type="Pfam" id="PF08239">
    <property type="entry name" value="SH3_3"/>
    <property type="match status" value="1"/>
</dbReference>
<dbReference type="InterPro" id="IPR018247">
    <property type="entry name" value="EF_Hand_1_Ca_BS"/>
</dbReference>
<evidence type="ECO:0000259" key="2">
    <source>
        <dbReference type="PROSITE" id="PS51766"/>
    </source>
</evidence>
<dbReference type="PROSITE" id="PS51781">
    <property type="entry name" value="SH3B"/>
    <property type="match status" value="1"/>
</dbReference>
<dbReference type="EMBL" id="FPIP01000001">
    <property type="protein sequence ID" value="SFW10811.1"/>
    <property type="molecule type" value="Genomic_DNA"/>
</dbReference>
<sequence>MITKTKRAAAVIAALFMILTILMIYPFGLSAHAAAYAVWPTEPKFKNITTYFDAARNTNDVSGYHNGIDIEADGGSNIYAAVGGKVVAAEWMDAYGYTVIIQHPDLGVYTFYAHASQVLTSAGAQVKQGDVIGKVGSTGNSSGNHLHFGICDSLQAGWPARTYYDPMSYFAYSDNSGSGNTPAESPKTDCGCSEEYAGEYTTKGVVTYLNMRADHNTSSAVIGEIPAGAEFRVTRGNGEWAHVEYNGKSGFASMAYMEKKADLKSEIKIENVTAPEGNLDKGKTFSIKGNITSNLVITKVYGGVYFRSGEATSQCAEAAPNTIKYDLSTYFDKNIAFNALNDGEYTYKIVAEDKSGASVELVKTDFTIGSSAPKEVLGDLNSDGKLNVTDIVALQSYILGKNKEFTKEQYLASDMNKDGTVDIFDLTALKKAVVKATA</sequence>
<proteinExistence type="predicted"/>
<evidence type="ECO:0000313" key="4">
    <source>
        <dbReference type="EMBL" id="SFW10811.1"/>
    </source>
</evidence>
<evidence type="ECO:0000259" key="3">
    <source>
        <dbReference type="PROSITE" id="PS51781"/>
    </source>
</evidence>
<dbReference type="SUPFAM" id="SSF51261">
    <property type="entry name" value="Duplicated hybrid motif"/>
    <property type="match status" value="1"/>
</dbReference>
<accession>A0A1K1LIV3</accession>
<dbReference type="GO" id="GO:0004553">
    <property type="term" value="F:hydrolase activity, hydrolyzing O-glycosyl compounds"/>
    <property type="evidence" value="ECO:0007669"/>
    <property type="project" value="InterPro"/>
</dbReference>
<dbReference type="CDD" id="cd14256">
    <property type="entry name" value="Dockerin_I"/>
    <property type="match status" value="1"/>
</dbReference>
<dbReference type="Gene3D" id="2.30.30.40">
    <property type="entry name" value="SH3 Domains"/>
    <property type="match status" value="1"/>
</dbReference>
<protein>
    <submittedName>
        <fullName evidence="4">SH3 domain-containing protein</fullName>
    </submittedName>
</protein>
<dbReference type="Gene3D" id="2.70.70.10">
    <property type="entry name" value="Glucose Permease (Domain IIA)"/>
    <property type="match status" value="1"/>
</dbReference>
<feature type="domain" description="Dockerin" evidence="2">
    <location>
        <begin position="373"/>
        <end position="438"/>
    </location>
</feature>
<dbReference type="InterPro" id="IPR016134">
    <property type="entry name" value="Dockerin_dom"/>
</dbReference>
<feature type="domain" description="SH3b" evidence="3">
    <location>
        <begin position="197"/>
        <end position="261"/>
    </location>
</feature>
<dbReference type="GO" id="GO:0004222">
    <property type="term" value="F:metalloendopeptidase activity"/>
    <property type="evidence" value="ECO:0007669"/>
    <property type="project" value="TreeGrafter"/>
</dbReference>
<dbReference type="AlphaFoldDB" id="A0A1K1LIV3"/>
<evidence type="ECO:0000256" key="1">
    <source>
        <dbReference type="ARBA" id="ARBA00022729"/>
    </source>
</evidence>
<dbReference type="Proteomes" id="UP000183461">
    <property type="component" value="Unassembled WGS sequence"/>
</dbReference>
<dbReference type="RefSeq" id="WP_072298870.1">
    <property type="nucleotide sequence ID" value="NZ_FPIP01000001.1"/>
</dbReference>
<dbReference type="Pfam" id="PF00404">
    <property type="entry name" value="Dockerin_1"/>
    <property type="match status" value="1"/>
</dbReference>
<dbReference type="SUPFAM" id="SSF63446">
    <property type="entry name" value="Type I dockerin domain"/>
    <property type="match status" value="1"/>
</dbReference>
<dbReference type="CDD" id="cd12797">
    <property type="entry name" value="M23_peptidase"/>
    <property type="match status" value="1"/>
</dbReference>
<dbReference type="InterPro" id="IPR003646">
    <property type="entry name" value="SH3-like_bac-type"/>
</dbReference>
<dbReference type="InterPro" id="IPR050570">
    <property type="entry name" value="Cell_wall_metabolism_enzyme"/>
</dbReference>
<evidence type="ECO:0000313" key="5">
    <source>
        <dbReference type="Proteomes" id="UP000183461"/>
    </source>
</evidence>
<dbReference type="InterPro" id="IPR036439">
    <property type="entry name" value="Dockerin_dom_sf"/>
</dbReference>